<accession>A0A7I9VG04</accession>
<evidence type="ECO:0000256" key="1">
    <source>
        <dbReference type="SAM" id="SignalP"/>
    </source>
</evidence>
<dbReference type="RefSeq" id="WP_176062088.1">
    <property type="nucleotide sequence ID" value="NZ_BJTG01000001.1"/>
</dbReference>
<name>A0A7I9VG04_9BACT</name>
<gene>
    <name evidence="3" type="ORF">AMYX_00160</name>
</gene>
<keyword evidence="1" id="KW-0732">Signal</keyword>
<dbReference type="InterPro" id="IPR010177">
    <property type="entry name" value="Paired_CXXCH_1"/>
</dbReference>
<evidence type="ECO:0000313" key="4">
    <source>
        <dbReference type="Proteomes" id="UP000503640"/>
    </source>
</evidence>
<feature type="chain" id="PRO_5029603101" description="Doubled CXXCH motif domain-containing protein" evidence="1">
    <location>
        <begin position="22"/>
        <end position="191"/>
    </location>
</feature>
<sequence length="191" mass="20000">MSAVRKLVIALCTLAPAAAFAAGGHDAVGCGGCHSLHAAKGEIIFAVQPNTKYLNPKTKQPYGGTTALCLACHQDTDKGGQGFAPVSQHSSHPFGLASVNPKVAKVPAELLRDGRFECIGCHDPHPSNPYYKYLRVDTKGGKEMDNFCAACHAMKADGSAAQKATFFSSMDERGTRTAAAAAEPAAPKKKK</sequence>
<dbReference type="AlphaFoldDB" id="A0A7I9VG04"/>
<evidence type="ECO:0000313" key="3">
    <source>
        <dbReference type="EMBL" id="GEJ55275.1"/>
    </source>
</evidence>
<organism evidence="3 4">
    <name type="scientific">Anaeromyxobacter diazotrophicus</name>
    <dbReference type="NCBI Taxonomy" id="2590199"/>
    <lineage>
        <taxon>Bacteria</taxon>
        <taxon>Pseudomonadati</taxon>
        <taxon>Myxococcota</taxon>
        <taxon>Myxococcia</taxon>
        <taxon>Myxococcales</taxon>
        <taxon>Cystobacterineae</taxon>
        <taxon>Anaeromyxobacteraceae</taxon>
        <taxon>Anaeromyxobacter</taxon>
    </lineage>
</organism>
<comment type="caution">
    <text evidence="3">The sequence shown here is derived from an EMBL/GenBank/DDBJ whole genome shotgun (WGS) entry which is preliminary data.</text>
</comment>
<keyword evidence="4" id="KW-1185">Reference proteome</keyword>
<dbReference type="EMBL" id="BJTG01000001">
    <property type="protein sequence ID" value="GEJ55275.1"/>
    <property type="molecule type" value="Genomic_DNA"/>
</dbReference>
<evidence type="ECO:0000259" key="2">
    <source>
        <dbReference type="Pfam" id="PF09699"/>
    </source>
</evidence>
<feature type="signal peptide" evidence="1">
    <location>
        <begin position="1"/>
        <end position="21"/>
    </location>
</feature>
<protein>
    <recommendedName>
        <fullName evidence="2">Doubled CXXCH motif domain-containing protein</fullName>
    </recommendedName>
</protein>
<reference evidence="4" key="1">
    <citation type="journal article" date="2020" name="Appl. Environ. Microbiol.">
        <title>Diazotrophic Anaeromyxobacter Isolates from Soils.</title>
        <authorList>
            <person name="Masuda Y."/>
            <person name="Yamanaka H."/>
            <person name="Xu Z.X."/>
            <person name="Shiratori Y."/>
            <person name="Aono T."/>
            <person name="Amachi S."/>
            <person name="Senoo K."/>
            <person name="Itoh H."/>
        </authorList>
    </citation>
    <scope>NUCLEOTIDE SEQUENCE [LARGE SCALE GENOMIC DNA]</scope>
    <source>
        <strain evidence="4">R267</strain>
    </source>
</reference>
<dbReference type="Proteomes" id="UP000503640">
    <property type="component" value="Unassembled WGS sequence"/>
</dbReference>
<dbReference type="Gene3D" id="3.90.10.10">
    <property type="entry name" value="Cytochrome C3"/>
    <property type="match status" value="1"/>
</dbReference>
<proteinExistence type="predicted"/>
<dbReference type="InterPro" id="IPR036280">
    <property type="entry name" value="Multihaem_cyt_sf"/>
</dbReference>
<dbReference type="SUPFAM" id="SSF48695">
    <property type="entry name" value="Multiheme cytochromes"/>
    <property type="match status" value="1"/>
</dbReference>
<feature type="domain" description="Doubled CXXCH motif" evidence="2">
    <location>
        <begin position="117"/>
        <end position="155"/>
    </location>
</feature>
<dbReference type="Pfam" id="PF09699">
    <property type="entry name" value="Paired_CXXCH_1"/>
    <property type="match status" value="1"/>
</dbReference>